<dbReference type="InterPro" id="IPR014046">
    <property type="entry name" value="C-di-AMP_synthase"/>
</dbReference>
<dbReference type="InterPro" id="IPR003390">
    <property type="entry name" value="DNA_integrity_scan_DisA_N"/>
</dbReference>
<proteinExistence type="predicted"/>
<keyword evidence="6" id="KW-0812">Transmembrane</keyword>
<keyword evidence="9" id="KW-1185">Reference proteome</keyword>
<feature type="transmembrane region" description="Helical" evidence="6">
    <location>
        <begin position="24"/>
        <end position="48"/>
    </location>
</feature>
<keyword evidence="3" id="KW-0548">Nucleotidyltransferase</keyword>
<keyword evidence="2" id="KW-0808">Transferase</keyword>
<sequence>MSALPLNIILTVISADIGTVIAEIAVLFGITISLLMTILILIVMNTFIRGKKVWWTTRNKSHMKLLATSEKRMLASFLAEAVIRLAEEKIGALITIERNVSLNEYTDLGVKIDGEVTSQLLQSIFIKGSPLHDGAVIIRLGRIECASTYFPLTNKKISSQFGSRHRAAIGISEQTDAVSVIVSETNGSVSIARSGKFLQVENLNNLVRALYDELASTKEMVQQV</sequence>
<evidence type="ECO:0000256" key="5">
    <source>
        <dbReference type="ARBA" id="ARBA00022840"/>
    </source>
</evidence>
<name>A0ABN7BW31_9MOLU</name>
<keyword evidence="6" id="KW-0472">Membrane</keyword>
<dbReference type="PIRSF" id="PIRSF004793">
    <property type="entry name" value="UCP004793"/>
    <property type="match status" value="1"/>
</dbReference>
<feature type="domain" description="DAC" evidence="7">
    <location>
        <begin position="58"/>
        <end position="205"/>
    </location>
</feature>
<evidence type="ECO:0000313" key="8">
    <source>
        <dbReference type="EMBL" id="BET39126.1"/>
    </source>
</evidence>
<evidence type="ECO:0000259" key="7">
    <source>
        <dbReference type="PROSITE" id="PS51794"/>
    </source>
</evidence>
<dbReference type="Proteomes" id="UP001473424">
    <property type="component" value="Chromosome"/>
</dbReference>
<dbReference type="PROSITE" id="PS51794">
    <property type="entry name" value="DAC"/>
    <property type="match status" value="1"/>
</dbReference>
<dbReference type="EMBL" id="AP028955">
    <property type="protein sequence ID" value="BET39126.1"/>
    <property type="molecule type" value="Genomic_DNA"/>
</dbReference>
<evidence type="ECO:0000256" key="1">
    <source>
        <dbReference type="ARBA" id="ARBA00000877"/>
    </source>
</evidence>
<keyword evidence="5" id="KW-0067">ATP-binding</keyword>
<keyword evidence="4" id="KW-0547">Nucleotide-binding</keyword>
<reference evidence="9" key="1">
    <citation type="journal article" date="2024" name="FEMS Microbiol. Lett.">
        <title>Genomic insights into Spiroplasma endosymbionts that induce male-killing and protective phenotypes in the pea aphid.</title>
        <authorList>
            <person name="Arai H."/>
            <person name="Legeai F."/>
            <person name="Kageyama D."/>
            <person name="Sugio A."/>
            <person name="Simon J.C."/>
        </authorList>
    </citation>
    <scope>NUCLEOTIDE SEQUENCE [LARGE SCALE GENOMIC DNA]</scope>
    <source>
        <strain evidence="9">sAp269</strain>
    </source>
</reference>
<dbReference type="Gene3D" id="3.40.1700.10">
    <property type="entry name" value="DNA integrity scanning protein, DisA, N-terminal domain"/>
    <property type="match status" value="1"/>
</dbReference>
<protein>
    <recommendedName>
        <fullName evidence="7">DAC domain-containing protein</fullName>
    </recommendedName>
</protein>
<dbReference type="PANTHER" id="PTHR34185:SF1">
    <property type="entry name" value="DIADENYLATE CYCLASE"/>
    <property type="match status" value="1"/>
</dbReference>
<evidence type="ECO:0000256" key="4">
    <source>
        <dbReference type="ARBA" id="ARBA00022741"/>
    </source>
</evidence>
<dbReference type="SUPFAM" id="SSF143597">
    <property type="entry name" value="YojJ-like"/>
    <property type="match status" value="1"/>
</dbReference>
<evidence type="ECO:0000313" key="9">
    <source>
        <dbReference type="Proteomes" id="UP001473424"/>
    </source>
</evidence>
<evidence type="ECO:0000256" key="3">
    <source>
        <dbReference type="ARBA" id="ARBA00022695"/>
    </source>
</evidence>
<evidence type="ECO:0000256" key="6">
    <source>
        <dbReference type="SAM" id="Phobius"/>
    </source>
</evidence>
<gene>
    <name evidence="8" type="ORF">SAP269_17150</name>
</gene>
<dbReference type="Pfam" id="PF02457">
    <property type="entry name" value="DAC"/>
    <property type="match status" value="1"/>
</dbReference>
<accession>A0ABN7BW31</accession>
<organism evidence="8 9">
    <name type="scientific">Spiroplasma ixodetis</name>
    <dbReference type="NCBI Taxonomy" id="2141"/>
    <lineage>
        <taxon>Bacteria</taxon>
        <taxon>Bacillati</taxon>
        <taxon>Mycoplasmatota</taxon>
        <taxon>Mollicutes</taxon>
        <taxon>Entomoplasmatales</taxon>
        <taxon>Spiroplasmataceae</taxon>
        <taxon>Spiroplasma</taxon>
    </lineage>
</organism>
<dbReference type="RefSeq" id="WP_353305988.1">
    <property type="nucleotide sequence ID" value="NZ_AP028955.1"/>
</dbReference>
<dbReference type="InterPro" id="IPR036888">
    <property type="entry name" value="DNA_integrity_DisA_N_sf"/>
</dbReference>
<dbReference type="InterPro" id="IPR050338">
    <property type="entry name" value="DisA"/>
</dbReference>
<evidence type="ECO:0000256" key="2">
    <source>
        <dbReference type="ARBA" id="ARBA00022679"/>
    </source>
</evidence>
<keyword evidence="6" id="KW-1133">Transmembrane helix</keyword>
<comment type="catalytic activity">
    <reaction evidence="1">
        <text>2 ATP = 3',3'-c-di-AMP + 2 diphosphate</text>
        <dbReference type="Rhea" id="RHEA:35655"/>
        <dbReference type="ChEBI" id="CHEBI:30616"/>
        <dbReference type="ChEBI" id="CHEBI:33019"/>
        <dbReference type="ChEBI" id="CHEBI:71500"/>
        <dbReference type="EC" id="2.7.7.85"/>
    </reaction>
</comment>
<dbReference type="PANTHER" id="PTHR34185">
    <property type="entry name" value="DIADENYLATE CYCLASE"/>
    <property type="match status" value="1"/>
</dbReference>